<dbReference type="OrthoDB" id="5856025at2759"/>
<comment type="cofactor">
    <cofactor evidence="8">
        <name>Zn(2+)</name>
        <dbReference type="ChEBI" id="CHEBI:29105"/>
    </cofactor>
    <text evidence="8">Binds 1 zinc ion per subunit.</text>
</comment>
<evidence type="ECO:0000256" key="2">
    <source>
        <dbReference type="ARBA" id="ARBA00022670"/>
    </source>
</evidence>
<dbReference type="GO" id="GO:0005737">
    <property type="term" value="C:cytoplasm"/>
    <property type="evidence" value="ECO:0007669"/>
    <property type="project" value="TreeGrafter"/>
</dbReference>
<reference evidence="9 10" key="1">
    <citation type="submission" date="2018-11" db="EMBL/GenBank/DDBJ databases">
        <authorList>
            <consortium name="Pathogen Informatics"/>
        </authorList>
    </citation>
    <scope>NUCLEOTIDE SEQUENCE [LARGE SCALE GENOMIC DNA]</scope>
</reference>
<dbReference type="PANTHER" id="PTHR10942">
    <property type="entry name" value="LEISHMANOLYSIN-LIKE PEPTIDASE"/>
    <property type="match status" value="1"/>
</dbReference>
<dbReference type="EMBL" id="UYYB01107677">
    <property type="protein sequence ID" value="VDM80189.1"/>
    <property type="molecule type" value="Genomic_DNA"/>
</dbReference>
<keyword evidence="2 8" id="KW-0645">Protease</keyword>
<protein>
    <recommendedName>
        <fullName evidence="7 8">Leishmanolysin-like peptidase</fullName>
        <ecNumber evidence="8">3.4.24.-</ecNumber>
    </recommendedName>
</protein>
<dbReference type="GO" id="GO:0046872">
    <property type="term" value="F:metal ion binding"/>
    <property type="evidence" value="ECO:0007669"/>
    <property type="project" value="UniProtKB-KW"/>
</dbReference>
<comment type="similarity">
    <text evidence="1 8">Belongs to the peptidase M8 family.</text>
</comment>
<keyword evidence="5 8" id="KW-0862">Zinc</keyword>
<name>A0A3P7JK59_STRVU</name>
<keyword evidence="6 8" id="KW-0482">Metalloprotease</keyword>
<keyword evidence="10" id="KW-1185">Reference proteome</keyword>
<dbReference type="Pfam" id="PF01457">
    <property type="entry name" value="Peptidase_M8"/>
    <property type="match status" value="1"/>
</dbReference>
<evidence type="ECO:0000313" key="10">
    <source>
        <dbReference type="Proteomes" id="UP000270094"/>
    </source>
</evidence>
<accession>A0A3P7JK59</accession>
<organism evidence="9 10">
    <name type="scientific">Strongylus vulgaris</name>
    <name type="common">Blood worm</name>
    <dbReference type="NCBI Taxonomy" id="40348"/>
    <lineage>
        <taxon>Eukaryota</taxon>
        <taxon>Metazoa</taxon>
        <taxon>Ecdysozoa</taxon>
        <taxon>Nematoda</taxon>
        <taxon>Chromadorea</taxon>
        <taxon>Rhabditida</taxon>
        <taxon>Rhabditina</taxon>
        <taxon>Rhabditomorpha</taxon>
        <taxon>Strongyloidea</taxon>
        <taxon>Strongylidae</taxon>
        <taxon>Strongylus</taxon>
    </lineage>
</organism>
<evidence type="ECO:0000256" key="5">
    <source>
        <dbReference type="ARBA" id="ARBA00022833"/>
    </source>
</evidence>
<proteinExistence type="inferred from homology"/>
<evidence type="ECO:0000256" key="1">
    <source>
        <dbReference type="ARBA" id="ARBA00005860"/>
    </source>
</evidence>
<dbReference type="Gene3D" id="2.10.55.10">
    <property type="entry name" value="Leishmanolysin domain 3"/>
    <property type="match status" value="1"/>
</dbReference>
<evidence type="ECO:0000256" key="8">
    <source>
        <dbReference type="RuleBase" id="RU366077"/>
    </source>
</evidence>
<keyword evidence="3 8" id="KW-0479">Metal-binding</keyword>
<dbReference type="GO" id="GO:0016020">
    <property type="term" value="C:membrane"/>
    <property type="evidence" value="ECO:0007669"/>
    <property type="project" value="InterPro"/>
</dbReference>
<dbReference type="Gene3D" id="3.90.132.10">
    <property type="entry name" value="Leishmanolysin , domain 2"/>
    <property type="match status" value="1"/>
</dbReference>
<dbReference type="SUPFAM" id="SSF55486">
    <property type="entry name" value="Metalloproteases ('zincins'), catalytic domain"/>
    <property type="match status" value="1"/>
</dbReference>
<sequence length="189" mass="21496">MSGVATQVYAMSRLTLALFEDSGCKAENMQWGHTLGCKFAKQSCLTWMRTNPHNPYPFCTVLEDTRCSTSRLAKVRCNLIAGSIDVPNEYNYNIQNLYKDRKQHLLKGYGHLEVADYCPYYRVYGEFSAMDKGADTRCTFPGNMNYNNYSLEIFSPTARCFQLEGGITVIHDQGIDVWMHSVGCYEVCV</sequence>
<keyword evidence="4 8" id="KW-0378">Hydrolase</keyword>
<evidence type="ECO:0000256" key="6">
    <source>
        <dbReference type="ARBA" id="ARBA00023049"/>
    </source>
</evidence>
<evidence type="ECO:0000256" key="7">
    <source>
        <dbReference type="ARBA" id="ARBA00039717"/>
    </source>
</evidence>
<evidence type="ECO:0000256" key="4">
    <source>
        <dbReference type="ARBA" id="ARBA00022801"/>
    </source>
</evidence>
<dbReference type="InterPro" id="IPR001577">
    <property type="entry name" value="Peptidase_M8"/>
</dbReference>
<gene>
    <name evidence="9" type="ORF">SVUK_LOCUS15187</name>
</gene>
<dbReference type="AlphaFoldDB" id="A0A3P7JK59"/>
<dbReference type="PANTHER" id="PTHR10942:SF0">
    <property type="entry name" value="LEISHMANOLYSIN-LIKE PEPTIDASE"/>
    <property type="match status" value="1"/>
</dbReference>
<dbReference type="GO" id="GO:0006508">
    <property type="term" value="P:proteolysis"/>
    <property type="evidence" value="ECO:0007669"/>
    <property type="project" value="UniProtKB-KW"/>
</dbReference>
<evidence type="ECO:0000256" key="3">
    <source>
        <dbReference type="ARBA" id="ARBA00022723"/>
    </source>
</evidence>
<dbReference type="Proteomes" id="UP000270094">
    <property type="component" value="Unassembled WGS sequence"/>
</dbReference>
<dbReference type="GO" id="GO:0007155">
    <property type="term" value="P:cell adhesion"/>
    <property type="evidence" value="ECO:0007669"/>
    <property type="project" value="InterPro"/>
</dbReference>
<dbReference type="EC" id="3.4.24.-" evidence="8"/>
<evidence type="ECO:0000313" key="9">
    <source>
        <dbReference type="EMBL" id="VDM80189.1"/>
    </source>
</evidence>
<dbReference type="GO" id="GO:0004222">
    <property type="term" value="F:metalloendopeptidase activity"/>
    <property type="evidence" value="ECO:0007669"/>
    <property type="project" value="UniProtKB-UniRule"/>
</dbReference>